<accession>A0A5M3WWC3</accession>
<dbReference type="InterPro" id="IPR036374">
    <property type="entry name" value="OxRdtase_Mopterin-bd_sf"/>
</dbReference>
<protein>
    <submittedName>
        <fullName evidence="1">Molybdopterin-binding oxidoreductase</fullName>
    </submittedName>
</protein>
<keyword evidence="2" id="KW-1185">Reference proteome</keyword>
<dbReference type="Proteomes" id="UP000331127">
    <property type="component" value="Unassembled WGS sequence"/>
</dbReference>
<name>A0A5M3WWC3_9ACTN</name>
<sequence length="157" mass="17193">MLAGTVLLDGDVRMRGSINVADLWSLPQHDVEVAFMCRTSGLRRHRFTGPLLVEVLQAAEPDFDPAERKDRLRFLVSVLGRDGHHAVLSWGEIDPEFAGVEAVLGTTMDGSVLGERGPHLAVPGDRCGGRQISGVTEIRICSDDLLWTRGQRVGHRS</sequence>
<dbReference type="EMBL" id="BLAE01000036">
    <property type="protein sequence ID" value="GES12532.1"/>
    <property type="molecule type" value="Genomic_DNA"/>
</dbReference>
<reference evidence="1 2" key="1">
    <citation type="submission" date="2019-10" db="EMBL/GenBank/DDBJ databases">
        <title>Whole genome shotgun sequence of Acrocarpospora macrocephala NBRC 16266.</title>
        <authorList>
            <person name="Ichikawa N."/>
            <person name="Kimura A."/>
            <person name="Kitahashi Y."/>
            <person name="Komaki H."/>
            <person name="Oguchi A."/>
        </authorList>
    </citation>
    <scope>NUCLEOTIDE SEQUENCE [LARGE SCALE GENOMIC DNA]</scope>
    <source>
        <strain evidence="1 2">NBRC 16266</strain>
    </source>
</reference>
<organism evidence="1 2">
    <name type="scientific">Acrocarpospora macrocephala</name>
    <dbReference type="NCBI Taxonomy" id="150177"/>
    <lineage>
        <taxon>Bacteria</taxon>
        <taxon>Bacillati</taxon>
        <taxon>Actinomycetota</taxon>
        <taxon>Actinomycetes</taxon>
        <taxon>Streptosporangiales</taxon>
        <taxon>Streptosporangiaceae</taxon>
        <taxon>Acrocarpospora</taxon>
    </lineage>
</organism>
<dbReference type="Gene3D" id="3.90.420.10">
    <property type="entry name" value="Oxidoreductase, molybdopterin-binding domain"/>
    <property type="match status" value="1"/>
</dbReference>
<dbReference type="RefSeq" id="WP_155357835.1">
    <property type="nucleotide sequence ID" value="NZ_BAAAHL010000021.1"/>
</dbReference>
<dbReference type="OrthoDB" id="3577245at2"/>
<dbReference type="AlphaFoldDB" id="A0A5M3WWC3"/>
<gene>
    <name evidence="1" type="ORF">Amac_061290</name>
</gene>
<proteinExistence type="predicted"/>
<dbReference type="SUPFAM" id="SSF56524">
    <property type="entry name" value="Oxidoreductase molybdopterin-binding domain"/>
    <property type="match status" value="1"/>
</dbReference>
<evidence type="ECO:0000313" key="1">
    <source>
        <dbReference type="EMBL" id="GES12532.1"/>
    </source>
</evidence>
<comment type="caution">
    <text evidence="1">The sequence shown here is derived from an EMBL/GenBank/DDBJ whole genome shotgun (WGS) entry which is preliminary data.</text>
</comment>
<evidence type="ECO:0000313" key="2">
    <source>
        <dbReference type="Proteomes" id="UP000331127"/>
    </source>
</evidence>